<sequence length="42" mass="4968">FDWEFKNLSELLSRDIRVRGKTPLILLITKLSLYILYSANVQ</sequence>
<evidence type="ECO:0000313" key="1">
    <source>
        <dbReference type="EMBL" id="JAC73044.1"/>
    </source>
</evidence>
<reference evidence="1" key="1">
    <citation type="submission" date="2014-05" db="EMBL/GenBank/DDBJ databases">
        <title>The transcriptome of the halophilic microalga Tetraselmis sp. GSL018 isolated from the Great Salt Lake, Utah.</title>
        <authorList>
            <person name="Jinkerson R.E."/>
            <person name="D'Adamo S."/>
            <person name="Posewitz M.C."/>
        </authorList>
    </citation>
    <scope>NUCLEOTIDE SEQUENCE</scope>
    <source>
        <strain evidence="1">GSL018</strain>
    </source>
</reference>
<dbReference type="EMBL" id="GBEZ01012889">
    <property type="protein sequence ID" value="JAC73044.1"/>
    <property type="molecule type" value="Transcribed_RNA"/>
</dbReference>
<feature type="non-terminal residue" evidence="1">
    <location>
        <position position="1"/>
    </location>
</feature>
<protein>
    <submittedName>
        <fullName evidence="1">Uncharacterized protein</fullName>
    </submittedName>
</protein>
<dbReference type="AlphaFoldDB" id="A0A061RQI0"/>
<proteinExistence type="predicted"/>
<name>A0A061RQI0_9CHLO</name>
<accession>A0A061RQI0</accession>
<gene>
    <name evidence="1" type="ORF">TSPGSL018_29871</name>
</gene>
<organism evidence="1">
    <name type="scientific">Tetraselmis sp. GSL018</name>
    <dbReference type="NCBI Taxonomy" id="582737"/>
    <lineage>
        <taxon>Eukaryota</taxon>
        <taxon>Viridiplantae</taxon>
        <taxon>Chlorophyta</taxon>
        <taxon>core chlorophytes</taxon>
        <taxon>Chlorodendrophyceae</taxon>
        <taxon>Chlorodendrales</taxon>
        <taxon>Chlorodendraceae</taxon>
        <taxon>Tetraselmis</taxon>
    </lineage>
</organism>